<gene>
    <name evidence="1" type="ORF">KVG96_06775</name>
</gene>
<dbReference type="Proteomes" id="UP000765224">
    <property type="component" value="Unassembled WGS sequence"/>
</dbReference>
<reference evidence="1 2" key="1">
    <citation type="submission" date="2021-06" db="EMBL/GenBank/DDBJ databases">
        <title>Updating the genus Pseudomonas: Description of 43 new species and partition of the Pseudomonas putida group.</title>
        <authorList>
            <person name="Girard L."/>
            <person name="Lood C."/>
            <person name="Vandamme P."/>
            <person name="Rokni-Zadeh H."/>
            <person name="Van Noort V."/>
            <person name="Hofte M."/>
            <person name="Lavigne R."/>
            <person name="De Mot R."/>
        </authorList>
    </citation>
    <scope>NUCLEOTIDE SEQUENCE [LARGE SCALE GENOMIC DNA]</scope>
    <source>
        <strain evidence="1 2">COR58</strain>
    </source>
</reference>
<keyword evidence="2" id="KW-1185">Reference proteome</keyword>
<sequence>MASLLAMAVDQAPAMPGRDAGPAGSLKTGTACANVCEPFIPAISTQNRTSPEFRAWIRKKGL</sequence>
<dbReference type="RefSeq" id="WP_217891326.1">
    <property type="nucleotide sequence ID" value="NZ_JAHSTS010000001.1"/>
</dbReference>
<dbReference type="EMBL" id="JAHSTS010000001">
    <property type="protein sequence ID" value="MBV4457647.1"/>
    <property type="molecule type" value="Genomic_DNA"/>
</dbReference>
<evidence type="ECO:0000313" key="2">
    <source>
        <dbReference type="Proteomes" id="UP000765224"/>
    </source>
</evidence>
<name>A0ABS6PB14_9PSED</name>
<organism evidence="1 2">
    <name type="scientific">Pseudomonas ekonensis</name>
    <dbReference type="NCBI Taxonomy" id="2842353"/>
    <lineage>
        <taxon>Bacteria</taxon>
        <taxon>Pseudomonadati</taxon>
        <taxon>Pseudomonadota</taxon>
        <taxon>Gammaproteobacteria</taxon>
        <taxon>Pseudomonadales</taxon>
        <taxon>Pseudomonadaceae</taxon>
        <taxon>Pseudomonas</taxon>
    </lineage>
</organism>
<comment type="caution">
    <text evidence="1">The sequence shown here is derived from an EMBL/GenBank/DDBJ whole genome shotgun (WGS) entry which is preliminary data.</text>
</comment>
<evidence type="ECO:0000313" key="1">
    <source>
        <dbReference type="EMBL" id="MBV4457647.1"/>
    </source>
</evidence>
<protein>
    <submittedName>
        <fullName evidence="1">Uncharacterized protein</fullName>
    </submittedName>
</protein>
<proteinExistence type="predicted"/>
<accession>A0ABS6PB14</accession>